<dbReference type="Pfam" id="PF00069">
    <property type="entry name" value="Pkinase"/>
    <property type="match status" value="1"/>
</dbReference>
<dbReference type="PROSITE" id="PS00108">
    <property type="entry name" value="PROTEIN_KINASE_ST"/>
    <property type="match status" value="1"/>
</dbReference>
<keyword evidence="5" id="KW-0808">Transferase</keyword>
<dbReference type="SUPFAM" id="SSF56112">
    <property type="entry name" value="Protein kinase-like (PK-like)"/>
    <property type="match status" value="1"/>
</dbReference>
<dbReference type="InterPro" id="IPR000719">
    <property type="entry name" value="Prot_kinase_dom"/>
</dbReference>
<dbReference type="SMART" id="SM00220">
    <property type="entry name" value="S_TKc"/>
    <property type="match status" value="1"/>
</dbReference>
<evidence type="ECO:0000256" key="9">
    <source>
        <dbReference type="ARBA" id="ARBA00022842"/>
    </source>
</evidence>
<evidence type="ECO:0000256" key="7">
    <source>
        <dbReference type="ARBA" id="ARBA00022777"/>
    </source>
</evidence>
<feature type="domain" description="Protein kinase" evidence="12">
    <location>
        <begin position="1"/>
        <end position="190"/>
    </location>
</feature>
<evidence type="ECO:0000256" key="6">
    <source>
        <dbReference type="ARBA" id="ARBA00022741"/>
    </source>
</evidence>
<protein>
    <recommendedName>
        <fullName evidence="3">non-specific serine/threonine protein kinase</fullName>
        <ecNumber evidence="3">2.7.11.1</ecNumber>
    </recommendedName>
</protein>
<organism evidence="13 14">
    <name type="scientific">Silurus asotus</name>
    <name type="common">Amur catfish</name>
    <name type="synonym">Parasilurus asotus</name>
    <dbReference type="NCBI Taxonomy" id="30991"/>
    <lineage>
        <taxon>Eukaryota</taxon>
        <taxon>Metazoa</taxon>
        <taxon>Chordata</taxon>
        <taxon>Craniata</taxon>
        <taxon>Vertebrata</taxon>
        <taxon>Euteleostomi</taxon>
        <taxon>Actinopterygii</taxon>
        <taxon>Neopterygii</taxon>
        <taxon>Teleostei</taxon>
        <taxon>Ostariophysi</taxon>
        <taxon>Siluriformes</taxon>
        <taxon>Siluridae</taxon>
        <taxon>Silurus</taxon>
    </lineage>
</organism>
<feature type="non-terminal residue" evidence="13">
    <location>
        <position position="1"/>
    </location>
</feature>
<dbReference type="GO" id="GO:0005737">
    <property type="term" value="C:cytoplasm"/>
    <property type="evidence" value="ECO:0007669"/>
    <property type="project" value="TreeGrafter"/>
</dbReference>
<name>A0AAD5AQE3_SILAS</name>
<dbReference type="EMBL" id="MU551650">
    <property type="protein sequence ID" value="KAI5620150.1"/>
    <property type="molecule type" value="Genomic_DNA"/>
</dbReference>
<evidence type="ECO:0000256" key="3">
    <source>
        <dbReference type="ARBA" id="ARBA00012513"/>
    </source>
</evidence>
<comment type="caution">
    <text evidence="13">The sequence shown here is derived from an EMBL/GenBank/DDBJ whole genome shotgun (WGS) entry which is preliminary data.</text>
</comment>
<dbReference type="PROSITE" id="PS50011">
    <property type="entry name" value="PROTEIN_KINASE_DOM"/>
    <property type="match status" value="1"/>
</dbReference>
<dbReference type="Gene3D" id="1.10.510.10">
    <property type="entry name" value="Transferase(Phosphotransferase) domain 1"/>
    <property type="match status" value="1"/>
</dbReference>
<evidence type="ECO:0000256" key="8">
    <source>
        <dbReference type="ARBA" id="ARBA00022840"/>
    </source>
</evidence>
<dbReference type="GO" id="GO:0004674">
    <property type="term" value="F:protein serine/threonine kinase activity"/>
    <property type="evidence" value="ECO:0007669"/>
    <property type="project" value="UniProtKB-KW"/>
</dbReference>
<keyword evidence="4" id="KW-0723">Serine/threonine-protein kinase</keyword>
<evidence type="ECO:0000256" key="11">
    <source>
        <dbReference type="ARBA" id="ARBA00048679"/>
    </source>
</evidence>
<dbReference type="Proteomes" id="UP001205998">
    <property type="component" value="Unassembled WGS sequence"/>
</dbReference>
<dbReference type="PANTHER" id="PTHR22984">
    <property type="entry name" value="SERINE/THREONINE-PROTEIN KINASE PIM"/>
    <property type="match status" value="1"/>
</dbReference>
<comment type="catalytic activity">
    <reaction evidence="11">
        <text>L-seryl-[protein] + ATP = O-phospho-L-seryl-[protein] + ADP + H(+)</text>
        <dbReference type="Rhea" id="RHEA:17989"/>
        <dbReference type="Rhea" id="RHEA-COMP:9863"/>
        <dbReference type="Rhea" id="RHEA-COMP:11604"/>
        <dbReference type="ChEBI" id="CHEBI:15378"/>
        <dbReference type="ChEBI" id="CHEBI:29999"/>
        <dbReference type="ChEBI" id="CHEBI:30616"/>
        <dbReference type="ChEBI" id="CHEBI:83421"/>
        <dbReference type="ChEBI" id="CHEBI:456216"/>
        <dbReference type="EC" id="2.7.11.1"/>
    </reaction>
</comment>
<reference evidence="13" key="1">
    <citation type="submission" date="2018-07" db="EMBL/GenBank/DDBJ databases">
        <title>Comparative genomics of catfishes provides insights into carnivory and benthic adaptation.</title>
        <authorList>
            <person name="Zhang Y."/>
            <person name="Wang D."/>
            <person name="Peng Z."/>
            <person name="Zheng S."/>
            <person name="Shao F."/>
            <person name="Tao W."/>
        </authorList>
    </citation>
    <scope>NUCLEOTIDE SEQUENCE</scope>
    <source>
        <strain evidence="13">Chongqing</strain>
    </source>
</reference>
<keyword evidence="7 13" id="KW-0418">Kinase</keyword>
<sequence>KNVVELLEWYESPAYFYLVMEYPAPCMDLWRFLKKNKYRLHEPLARKIMLQVVQAVLQCCERGVLHRDIKSQNVLINTDTLEVKLIDFGCGDLLKDELYTYIAGTPSIWPPEWRLDTGYFGISATVWSLGVLLYQVVCGDMPFEEDEIADGFLSFGPDLSTDCCQLIKWCLETNPYNRPSLKEILNHKWF</sequence>
<comment type="catalytic activity">
    <reaction evidence="10">
        <text>L-threonyl-[protein] + ATP = O-phospho-L-threonyl-[protein] + ADP + H(+)</text>
        <dbReference type="Rhea" id="RHEA:46608"/>
        <dbReference type="Rhea" id="RHEA-COMP:11060"/>
        <dbReference type="Rhea" id="RHEA-COMP:11605"/>
        <dbReference type="ChEBI" id="CHEBI:15378"/>
        <dbReference type="ChEBI" id="CHEBI:30013"/>
        <dbReference type="ChEBI" id="CHEBI:30616"/>
        <dbReference type="ChEBI" id="CHEBI:61977"/>
        <dbReference type="ChEBI" id="CHEBI:456216"/>
        <dbReference type="EC" id="2.7.11.1"/>
    </reaction>
</comment>
<evidence type="ECO:0000313" key="14">
    <source>
        <dbReference type="Proteomes" id="UP001205998"/>
    </source>
</evidence>
<dbReference type="InterPro" id="IPR051138">
    <property type="entry name" value="PIM_Ser/Thr_kinase"/>
</dbReference>
<dbReference type="AlphaFoldDB" id="A0AAD5AQE3"/>
<comment type="cofactor">
    <cofactor evidence="1">
        <name>Mg(2+)</name>
        <dbReference type="ChEBI" id="CHEBI:18420"/>
    </cofactor>
</comment>
<keyword evidence="8" id="KW-0067">ATP-binding</keyword>
<keyword evidence="14" id="KW-1185">Reference proteome</keyword>
<evidence type="ECO:0000313" key="13">
    <source>
        <dbReference type="EMBL" id="KAI5620150.1"/>
    </source>
</evidence>
<evidence type="ECO:0000259" key="12">
    <source>
        <dbReference type="PROSITE" id="PS50011"/>
    </source>
</evidence>
<evidence type="ECO:0000256" key="10">
    <source>
        <dbReference type="ARBA" id="ARBA00047899"/>
    </source>
</evidence>
<feature type="non-terminal residue" evidence="13">
    <location>
        <position position="190"/>
    </location>
</feature>
<dbReference type="EC" id="2.7.11.1" evidence="3"/>
<gene>
    <name evidence="13" type="ORF">C0J50_20285</name>
</gene>
<evidence type="ECO:0000256" key="2">
    <source>
        <dbReference type="ARBA" id="ARBA00005505"/>
    </source>
</evidence>
<evidence type="ECO:0000256" key="4">
    <source>
        <dbReference type="ARBA" id="ARBA00022527"/>
    </source>
</evidence>
<comment type="similarity">
    <text evidence="2">Belongs to the protein kinase superfamily. CAMK Ser/Thr protein kinase family. PIM subfamily.</text>
</comment>
<keyword evidence="6" id="KW-0547">Nucleotide-binding</keyword>
<dbReference type="PANTHER" id="PTHR22984:SF29">
    <property type="entry name" value="SERINE_THREONINE-PROTEIN KINASE PIM-1"/>
    <property type="match status" value="1"/>
</dbReference>
<dbReference type="InterPro" id="IPR011009">
    <property type="entry name" value="Kinase-like_dom_sf"/>
</dbReference>
<dbReference type="InterPro" id="IPR008271">
    <property type="entry name" value="Ser/Thr_kinase_AS"/>
</dbReference>
<dbReference type="GO" id="GO:0005524">
    <property type="term" value="F:ATP binding"/>
    <property type="evidence" value="ECO:0007669"/>
    <property type="project" value="UniProtKB-KW"/>
</dbReference>
<accession>A0AAD5AQE3</accession>
<proteinExistence type="inferred from homology"/>
<evidence type="ECO:0000256" key="1">
    <source>
        <dbReference type="ARBA" id="ARBA00001946"/>
    </source>
</evidence>
<evidence type="ECO:0000256" key="5">
    <source>
        <dbReference type="ARBA" id="ARBA00022679"/>
    </source>
</evidence>
<keyword evidence="9" id="KW-0460">Magnesium</keyword>